<evidence type="ECO:0000313" key="4">
    <source>
        <dbReference type="EMBL" id="CAL6020532.1"/>
    </source>
</evidence>
<dbReference type="PANTHER" id="PTHR23101:SF25">
    <property type="entry name" value="GTPASE-ACTIVATING PROTEIN AND VPS9 DOMAIN-CONTAINING PROTEIN 1"/>
    <property type="match status" value="1"/>
</dbReference>
<dbReference type="Pfam" id="PF02204">
    <property type="entry name" value="VPS9"/>
    <property type="match status" value="1"/>
</dbReference>
<dbReference type="EMBL" id="CATOUU010000922">
    <property type="protein sequence ID" value="CAI9959705.1"/>
    <property type="molecule type" value="Genomic_DNA"/>
</dbReference>
<organism evidence="3">
    <name type="scientific">Hexamita inflata</name>
    <dbReference type="NCBI Taxonomy" id="28002"/>
    <lineage>
        <taxon>Eukaryota</taxon>
        <taxon>Metamonada</taxon>
        <taxon>Diplomonadida</taxon>
        <taxon>Hexamitidae</taxon>
        <taxon>Hexamitinae</taxon>
        <taxon>Hexamita</taxon>
    </lineage>
</organism>
<dbReference type="InterPro" id="IPR037191">
    <property type="entry name" value="VPS9_dom_sf"/>
</dbReference>
<dbReference type="GO" id="GO:0005829">
    <property type="term" value="C:cytosol"/>
    <property type="evidence" value="ECO:0007669"/>
    <property type="project" value="TreeGrafter"/>
</dbReference>
<accession>A0AA86QYG3</accession>
<dbReference type="InterPro" id="IPR045046">
    <property type="entry name" value="Vps9-like"/>
</dbReference>
<reference evidence="3" key="1">
    <citation type="submission" date="2023-06" db="EMBL/GenBank/DDBJ databases">
        <authorList>
            <person name="Kurt Z."/>
        </authorList>
    </citation>
    <scope>NUCLEOTIDE SEQUENCE</scope>
</reference>
<keyword evidence="6" id="KW-1185">Reference proteome</keyword>
<evidence type="ECO:0000259" key="1">
    <source>
        <dbReference type="PROSITE" id="PS51205"/>
    </source>
</evidence>
<dbReference type="PROSITE" id="PS51205">
    <property type="entry name" value="VPS9"/>
    <property type="match status" value="1"/>
</dbReference>
<evidence type="ECO:0000313" key="2">
    <source>
        <dbReference type="EMBL" id="CAI9953229.1"/>
    </source>
</evidence>
<feature type="domain" description="VPS9" evidence="1">
    <location>
        <begin position="409"/>
        <end position="553"/>
    </location>
</feature>
<reference evidence="4 6" key="2">
    <citation type="submission" date="2024-07" db="EMBL/GenBank/DDBJ databases">
        <authorList>
            <person name="Akdeniz Z."/>
        </authorList>
    </citation>
    <scope>NUCLEOTIDE SEQUENCE [LARGE SCALE GENOMIC DNA]</scope>
</reference>
<comment type="caution">
    <text evidence="3">The sequence shown here is derived from an EMBL/GenBank/DDBJ whole genome shotgun (WGS) entry which is preliminary data.</text>
</comment>
<dbReference type="GO" id="GO:0005085">
    <property type="term" value="F:guanyl-nucleotide exchange factor activity"/>
    <property type="evidence" value="ECO:0007669"/>
    <property type="project" value="InterPro"/>
</dbReference>
<evidence type="ECO:0000313" key="6">
    <source>
        <dbReference type="Proteomes" id="UP001642409"/>
    </source>
</evidence>
<dbReference type="SUPFAM" id="SSF109993">
    <property type="entry name" value="VPS9 domain"/>
    <property type="match status" value="1"/>
</dbReference>
<dbReference type="GO" id="GO:0031267">
    <property type="term" value="F:small GTPase binding"/>
    <property type="evidence" value="ECO:0007669"/>
    <property type="project" value="TreeGrafter"/>
</dbReference>
<proteinExistence type="predicted"/>
<dbReference type="InterPro" id="IPR003123">
    <property type="entry name" value="VPS9"/>
</dbReference>
<dbReference type="Gene3D" id="1.20.1050.80">
    <property type="entry name" value="VPS9 domain"/>
    <property type="match status" value="1"/>
</dbReference>
<evidence type="ECO:0000313" key="3">
    <source>
        <dbReference type="EMBL" id="CAI9959705.1"/>
    </source>
</evidence>
<dbReference type="GO" id="GO:0016192">
    <property type="term" value="P:vesicle-mediated transport"/>
    <property type="evidence" value="ECO:0007669"/>
    <property type="project" value="InterPro"/>
</dbReference>
<gene>
    <name evidence="4" type="ORF">HINF_LOCUS27553</name>
    <name evidence="2" type="ORF">HINF_LOCUS40874</name>
    <name evidence="3" type="ORF">HINF_LOCUS47350</name>
    <name evidence="5" type="ORF">HINF_LOCUS55543</name>
</gene>
<dbReference type="EMBL" id="CAXDID020000086">
    <property type="protein sequence ID" value="CAL6020532.1"/>
    <property type="molecule type" value="Genomic_DNA"/>
</dbReference>
<dbReference type="PANTHER" id="PTHR23101">
    <property type="entry name" value="RAB GDP/GTP EXCHANGE FACTOR"/>
    <property type="match status" value="1"/>
</dbReference>
<name>A0AA86QYG3_9EUKA</name>
<dbReference type="Proteomes" id="UP001642409">
    <property type="component" value="Unassembled WGS sequence"/>
</dbReference>
<dbReference type="AlphaFoldDB" id="A0AA86QYG3"/>
<evidence type="ECO:0000313" key="5">
    <source>
        <dbReference type="EMBL" id="CAL6072267.1"/>
    </source>
</evidence>
<dbReference type="GO" id="GO:0030139">
    <property type="term" value="C:endocytic vesicle"/>
    <property type="evidence" value="ECO:0007669"/>
    <property type="project" value="TreeGrafter"/>
</dbReference>
<sequence length="553" mass="63661">MPEIDELSNHLLKILLPYPVIMQVDQVKGSSSMSDATVRFTHSMVSFSQDTFTAKVKYGDIYSVSILDKENVILRVYQYMIPDSVYQIDISQKSIQDVNIKTQNAPLFVNTIQYRVNIYRLWTRRLQSGVIKTALRYPLTLTQLNQNRTLFGQVSAETLVQISDCVKEFGFSKNRMNFSLFKGDFVPIETKFDSSLQNWNNSWPWSKNSSQQSSDYSQQQYSEYSQISALERRRSDRSSSMGNQSIGGSLMQEFETQIAMSNQNAMGTMLTDVLTTRDKLKRFTGQTEQTRLKTVIDYCFLNSKKIFKVYKDLVSEVLSKKNMSFGDTAMLIRDQIERIKNTLVKEYCDDISKFQVIRELAIESIEALDPVQIDDLASISVEEAVFGSIFANIFKKCKDERAVEDQDFFFKCEQMNESADLYDLLEIPMKHRDPCDYQLAVNELQQLDSAVNFHPRHFLNCLVETVFAIQLTVRFSTPCGLQATSPEQVTLAADDLIPILSFVFVKARLQNAITVYQLCDQLIDERIRNDEYGNVLIHFCMVVETIKQVEIQM</sequence>
<dbReference type="EMBL" id="CATOUU010000838">
    <property type="protein sequence ID" value="CAI9953229.1"/>
    <property type="molecule type" value="Genomic_DNA"/>
</dbReference>
<protein>
    <recommendedName>
        <fullName evidence="1">VPS9 domain-containing protein</fullName>
    </recommendedName>
</protein>
<dbReference type="EMBL" id="CAXDID020000294">
    <property type="protein sequence ID" value="CAL6072267.1"/>
    <property type="molecule type" value="Genomic_DNA"/>
</dbReference>